<dbReference type="PROSITE" id="PS01124">
    <property type="entry name" value="HTH_ARAC_FAMILY_2"/>
    <property type="match status" value="1"/>
</dbReference>
<dbReference type="SMART" id="SM00342">
    <property type="entry name" value="HTH_ARAC"/>
    <property type="match status" value="1"/>
</dbReference>
<dbReference type="Pfam" id="PF12833">
    <property type="entry name" value="HTH_18"/>
    <property type="match status" value="1"/>
</dbReference>
<proteinExistence type="predicted"/>
<gene>
    <name evidence="4" type="ORF">KH389_14465</name>
</gene>
<keyword evidence="1" id="KW-0805">Transcription regulation</keyword>
<evidence type="ECO:0000256" key="2">
    <source>
        <dbReference type="ARBA" id="ARBA00023163"/>
    </source>
</evidence>
<dbReference type="SUPFAM" id="SSF52317">
    <property type="entry name" value="Class I glutamine amidotransferase-like"/>
    <property type="match status" value="1"/>
</dbReference>
<evidence type="ECO:0000259" key="3">
    <source>
        <dbReference type="PROSITE" id="PS01124"/>
    </source>
</evidence>
<dbReference type="Gene3D" id="3.40.50.880">
    <property type="match status" value="1"/>
</dbReference>
<protein>
    <submittedName>
        <fullName evidence="4">Helix-turn-helix domain-containing protein</fullName>
    </submittedName>
</protein>
<reference evidence="4 5" key="1">
    <citation type="journal article" date="2016" name="J. Hazard. Mater.">
        <title>A newly isolated Pseudomonas putida S-1 strain for batch-mode-propanethiol degradation and continuous treatment of propanethiol-containing waste gas.</title>
        <authorList>
            <person name="Chen D.Z."/>
            <person name="Sun Y.M."/>
            <person name="Han L.M."/>
            <person name="Chen J."/>
            <person name="Ye J.X."/>
            <person name="Chen J.M."/>
        </authorList>
    </citation>
    <scope>NUCLEOTIDE SEQUENCE [LARGE SCALE GENOMIC DNA]</scope>
    <source>
        <strain evidence="4 5">S-1</strain>
    </source>
</reference>
<dbReference type="InterPro" id="IPR029062">
    <property type="entry name" value="Class_I_gatase-like"/>
</dbReference>
<keyword evidence="5" id="KW-1185">Reference proteome</keyword>
<dbReference type="InterPro" id="IPR052158">
    <property type="entry name" value="INH-QAR"/>
</dbReference>
<dbReference type="PANTHER" id="PTHR43130:SF3">
    <property type="entry name" value="HTH-TYPE TRANSCRIPTIONAL REGULATOR RV1931C"/>
    <property type="match status" value="1"/>
</dbReference>
<name>A0ABX8DKS7_9PSED</name>
<dbReference type="SUPFAM" id="SSF46689">
    <property type="entry name" value="Homeodomain-like"/>
    <property type="match status" value="2"/>
</dbReference>
<dbReference type="CDD" id="cd03137">
    <property type="entry name" value="GATase1_AraC_1"/>
    <property type="match status" value="1"/>
</dbReference>
<sequence length="380" mass="41071">MSRPPVQLHAKHPSFAATPPAPRTVVVLGFDDALLLNAAGPLEVFGAVPRLLAGAFAQHPPYRLVLASPEGGLISTVSGIEVMTRSLAQLDLELRDIDTLIVAGGPGVAALEADPRACDWLRRRHGQIRRLCSVGTGTFALAAAGLLDGRRVVTHWKFNDELQARYPSVQCQPDALYLNDANLWTCGGATAGIDLALALVEQDLGPHAALALARYFTVFLWRSAGQPQLSASLQAQSNALRTAPDVRLARLHAWIAANLDGDLRVERLAEQFGMSPRHFARAYVAATGDTPAQAVETLRLEAACRLLETTREPIKRIAETVGFGREERMRRVFQKELGTSPLGYRTQARAPQPGVPVPVAGQTGYRHVERPGIALEHLAQ</sequence>
<dbReference type="Gene3D" id="1.10.10.60">
    <property type="entry name" value="Homeodomain-like"/>
    <property type="match status" value="1"/>
</dbReference>
<dbReference type="InterPro" id="IPR018060">
    <property type="entry name" value="HTH_AraC"/>
</dbReference>
<feature type="domain" description="HTH araC/xylS-type" evidence="3">
    <location>
        <begin position="249"/>
        <end position="347"/>
    </location>
</feature>
<dbReference type="InterPro" id="IPR009057">
    <property type="entry name" value="Homeodomain-like_sf"/>
</dbReference>
<keyword evidence="2" id="KW-0804">Transcription</keyword>
<evidence type="ECO:0000256" key="1">
    <source>
        <dbReference type="ARBA" id="ARBA00023015"/>
    </source>
</evidence>
<dbReference type="Proteomes" id="UP000678154">
    <property type="component" value="Chromosome"/>
</dbReference>
<evidence type="ECO:0000313" key="4">
    <source>
        <dbReference type="EMBL" id="QVL16634.1"/>
    </source>
</evidence>
<organism evidence="4 5">
    <name type="scientific">Pseudomonas qingdaonensis</name>
    <dbReference type="NCBI Taxonomy" id="2056231"/>
    <lineage>
        <taxon>Bacteria</taxon>
        <taxon>Pseudomonadati</taxon>
        <taxon>Pseudomonadota</taxon>
        <taxon>Gammaproteobacteria</taxon>
        <taxon>Pseudomonadales</taxon>
        <taxon>Pseudomonadaceae</taxon>
        <taxon>Pseudomonas</taxon>
    </lineage>
</organism>
<accession>A0ABX8DKS7</accession>
<evidence type="ECO:0000313" key="5">
    <source>
        <dbReference type="Proteomes" id="UP000678154"/>
    </source>
</evidence>
<dbReference type="Pfam" id="PF01965">
    <property type="entry name" value="DJ-1_PfpI"/>
    <property type="match status" value="1"/>
</dbReference>
<dbReference type="InterPro" id="IPR002818">
    <property type="entry name" value="DJ-1/PfpI"/>
</dbReference>
<dbReference type="EMBL" id="CP074676">
    <property type="protein sequence ID" value="QVL16634.1"/>
    <property type="molecule type" value="Genomic_DNA"/>
</dbReference>
<dbReference type="PANTHER" id="PTHR43130">
    <property type="entry name" value="ARAC-FAMILY TRANSCRIPTIONAL REGULATOR"/>
    <property type="match status" value="1"/>
</dbReference>